<dbReference type="AlphaFoldDB" id="U5D3L4"/>
<dbReference type="Gramene" id="ERN20186">
    <property type="protein sequence ID" value="ERN20186"/>
    <property type="gene ID" value="AMTR_s00066p00111540"/>
</dbReference>
<name>U5D3L4_AMBTC</name>
<protein>
    <submittedName>
        <fullName evidence="1">Uncharacterized protein</fullName>
    </submittedName>
</protein>
<evidence type="ECO:0000313" key="1">
    <source>
        <dbReference type="EMBL" id="ERN20186.1"/>
    </source>
</evidence>
<gene>
    <name evidence="1" type="ORF">AMTR_s00066p00111540</name>
</gene>
<dbReference type="PANTHER" id="PTHR35485:SF4">
    <property type="entry name" value="EXPRESSED PROTEIN"/>
    <property type="match status" value="1"/>
</dbReference>
<organism evidence="1 2">
    <name type="scientific">Amborella trichopoda</name>
    <dbReference type="NCBI Taxonomy" id="13333"/>
    <lineage>
        <taxon>Eukaryota</taxon>
        <taxon>Viridiplantae</taxon>
        <taxon>Streptophyta</taxon>
        <taxon>Embryophyta</taxon>
        <taxon>Tracheophyta</taxon>
        <taxon>Spermatophyta</taxon>
        <taxon>Magnoliopsida</taxon>
        <taxon>Amborellales</taxon>
        <taxon>Amborellaceae</taxon>
        <taxon>Amborella</taxon>
    </lineage>
</organism>
<evidence type="ECO:0000313" key="2">
    <source>
        <dbReference type="Proteomes" id="UP000017836"/>
    </source>
</evidence>
<accession>U5D3L4</accession>
<dbReference type="Proteomes" id="UP000017836">
    <property type="component" value="Unassembled WGS sequence"/>
</dbReference>
<dbReference type="PANTHER" id="PTHR35485">
    <property type="entry name" value="OS01G0888900 PROTEIN"/>
    <property type="match status" value="1"/>
</dbReference>
<dbReference type="EMBL" id="KI392060">
    <property type="protein sequence ID" value="ERN20186.1"/>
    <property type="molecule type" value="Genomic_DNA"/>
</dbReference>
<proteinExistence type="predicted"/>
<dbReference type="HOGENOM" id="CLU_143096_0_0_1"/>
<keyword evidence="2" id="KW-1185">Reference proteome</keyword>
<sequence length="108" mass="11964">MEGLIPFVFKAIKNNRSRRKYHCLSERSTGKFSHIEIPANGNGFMTPQPEKYPGIYVDKGQLRRQKSAFPALGFSGTNFSPENSRKAVGFLTGPASKSHRLFLCVTGG</sequence>
<reference evidence="2" key="1">
    <citation type="journal article" date="2013" name="Science">
        <title>The Amborella genome and the evolution of flowering plants.</title>
        <authorList>
            <consortium name="Amborella Genome Project"/>
        </authorList>
    </citation>
    <scope>NUCLEOTIDE SEQUENCE [LARGE SCALE GENOMIC DNA]</scope>
</reference>